<proteinExistence type="predicted"/>
<dbReference type="Proteomes" id="UP001168098">
    <property type="component" value="Unassembled WGS sequence"/>
</dbReference>
<reference evidence="1 2" key="1">
    <citation type="journal article" date="2023" name="BMC Biotechnol.">
        <title>Vitis rotundifolia cv Carlos genome sequencing.</title>
        <authorList>
            <person name="Huff M."/>
            <person name="Hulse-Kemp A."/>
            <person name="Scheffler B."/>
            <person name="Youngblood R."/>
            <person name="Simpson S."/>
            <person name="Babiker E."/>
            <person name="Staton M."/>
        </authorList>
    </citation>
    <scope>NUCLEOTIDE SEQUENCE [LARGE SCALE GENOMIC DNA]</scope>
    <source>
        <tissue evidence="1">Leaf</tissue>
    </source>
</reference>
<dbReference type="EMBL" id="JARBHA010000010">
    <property type="protein sequence ID" value="KAJ9691456.1"/>
    <property type="molecule type" value="Genomic_DNA"/>
</dbReference>
<name>A0AA38ZLT2_VITRO</name>
<dbReference type="AlphaFoldDB" id="A0AA38ZLT2"/>
<gene>
    <name evidence="1" type="ORF">PVL29_013588</name>
</gene>
<keyword evidence="2" id="KW-1185">Reference proteome</keyword>
<evidence type="ECO:0000313" key="1">
    <source>
        <dbReference type="EMBL" id="KAJ9691456.1"/>
    </source>
</evidence>
<sequence>MYPLKVQEGEDALLWKDNRRKNFSVKLYYKSLSAESNLVFPTKKIWELYGKPQISSKDWDFKGGQQGFKGRKQITQANFTNSQINENPLQERVNSGGIEHTELNKQGIKELKNLLGTLVSPCGVYSLAQ</sequence>
<comment type="caution">
    <text evidence="1">The sequence shown here is derived from an EMBL/GenBank/DDBJ whole genome shotgun (WGS) entry which is preliminary data.</text>
</comment>
<protein>
    <submittedName>
        <fullName evidence="1">Uncharacterized protein</fullName>
    </submittedName>
</protein>
<accession>A0AA38ZLT2</accession>
<evidence type="ECO:0000313" key="2">
    <source>
        <dbReference type="Proteomes" id="UP001168098"/>
    </source>
</evidence>
<organism evidence="1 2">
    <name type="scientific">Vitis rotundifolia</name>
    <name type="common">Muscadine grape</name>
    <dbReference type="NCBI Taxonomy" id="103349"/>
    <lineage>
        <taxon>Eukaryota</taxon>
        <taxon>Viridiplantae</taxon>
        <taxon>Streptophyta</taxon>
        <taxon>Embryophyta</taxon>
        <taxon>Tracheophyta</taxon>
        <taxon>Spermatophyta</taxon>
        <taxon>Magnoliopsida</taxon>
        <taxon>eudicotyledons</taxon>
        <taxon>Gunneridae</taxon>
        <taxon>Pentapetalae</taxon>
        <taxon>rosids</taxon>
        <taxon>Vitales</taxon>
        <taxon>Vitaceae</taxon>
        <taxon>Viteae</taxon>
        <taxon>Vitis</taxon>
    </lineage>
</organism>